<feature type="compositionally biased region" description="Basic and acidic residues" evidence="1">
    <location>
        <begin position="100"/>
        <end position="112"/>
    </location>
</feature>
<evidence type="ECO:0000256" key="1">
    <source>
        <dbReference type="SAM" id="MobiDB-lite"/>
    </source>
</evidence>
<evidence type="ECO:0000313" key="3">
    <source>
        <dbReference type="Proteomes" id="UP001392437"/>
    </source>
</evidence>
<protein>
    <submittedName>
        <fullName evidence="2">Uncharacterized protein</fullName>
    </submittedName>
</protein>
<proteinExistence type="predicted"/>
<dbReference type="Proteomes" id="UP001392437">
    <property type="component" value="Unassembled WGS sequence"/>
</dbReference>
<dbReference type="AlphaFoldDB" id="A0AAW0QKS3"/>
<reference evidence="2 3" key="1">
    <citation type="submission" date="2023-01" db="EMBL/GenBank/DDBJ databases">
        <title>Analysis of 21 Apiospora genomes using comparative genomics revels a genus with tremendous synthesis potential of carbohydrate active enzymes and secondary metabolites.</title>
        <authorList>
            <person name="Sorensen T."/>
        </authorList>
    </citation>
    <scope>NUCLEOTIDE SEQUENCE [LARGE SCALE GENOMIC DNA]</scope>
    <source>
        <strain evidence="2 3">CBS 117206</strain>
    </source>
</reference>
<accession>A0AAW0QKS3</accession>
<comment type="caution">
    <text evidence="2">The sequence shown here is derived from an EMBL/GenBank/DDBJ whole genome shotgun (WGS) entry which is preliminary data.</text>
</comment>
<feature type="region of interest" description="Disordered" evidence="1">
    <location>
        <begin position="87"/>
        <end position="130"/>
    </location>
</feature>
<keyword evidence="3" id="KW-1185">Reference proteome</keyword>
<name>A0AAW0QKS3_9PEZI</name>
<evidence type="ECO:0000313" key="2">
    <source>
        <dbReference type="EMBL" id="KAK8101828.1"/>
    </source>
</evidence>
<gene>
    <name evidence="2" type="ORF">PG999_012202</name>
</gene>
<organism evidence="2 3">
    <name type="scientific">Apiospora kogelbergensis</name>
    <dbReference type="NCBI Taxonomy" id="1337665"/>
    <lineage>
        <taxon>Eukaryota</taxon>
        <taxon>Fungi</taxon>
        <taxon>Dikarya</taxon>
        <taxon>Ascomycota</taxon>
        <taxon>Pezizomycotina</taxon>
        <taxon>Sordariomycetes</taxon>
        <taxon>Xylariomycetidae</taxon>
        <taxon>Amphisphaeriales</taxon>
        <taxon>Apiosporaceae</taxon>
        <taxon>Apiospora</taxon>
    </lineage>
</organism>
<dbReference type="EMBL" id="JAQQWP010000009">
    <property type="protein sequence ID" value="KAK8101828.1"/>
    <property type="molecule type" value="Genomic_DNA"/>
</dbReference>
<sequence>MSFQIFSEGSPLPTSMVRDMVNSGAFHEIANDTNCVRHHIFHFSMRHKKTGKTQKSILFAIYETEKHGPQNGYRLCLVHQGFYIASPERKEGDPEDEIDKLEKPIPQGHEEMAILGSAGQLGGDEEEAEG</sequence>